<evidence type="ECO:0000313" key="2">
    <source>
        <dbReference type="Proteomes" id="UP001476798"/>
    </source>
</evidence>
<dbReference type="Proteomes" id="UP001476798">
    <property type="component" value="Unassembled WGS sequence"/>
</dbReference>
<proteinExistence type="predicted"/>
<sequence length="203" mass="23350">MYSLGLDELLGECFELVSPSRSDSSLVSFATPSLETWLVTVRRKEREAGETREGHNSWQPLIPICNVCETSWKRLSCWKRERRGWKDRIQDLGLSVHRENWAVESQTCITHSRFSEFVCVFRGGGDNRKSGVGHGHVYSKLLFLPTSPSPTTFHFYRLLRCNKGPSCRMMLLFGSIKHLFRELLHSQIFIGLNETQSEISVKI</sequence>
<accession>A0ABV0MMS2</accession>
<dbReference type="EMBL" id="JAHRIO010006802">
    <property type="protein sequence ID" value="MEQ2160390.1"/>
    <property type="molecule type" value="Genomic_DNA"/>
</dbReference>
<organism evidence="1 2">
    <name type="scientific">Goodea atripinnis</name>
    <dbReference type="NCBI Taxonomy" id="208336"/>
    <lineage>
        <taxon>Eukaryota</taxon>
        <taxon>Metazoa</taxon>
        <taxon>Chordata</taxon>
        <taxon>Craniata</taxon>
        <taxon>Vertebrata</taxon>
        <taxon>Euteleostomi</taxon>
        <taxon>Actinopterygii</taxon>
        <taxon>Neopterygii</taxon>
        <taxon>Teleostei</taxon>
        <taxon>Neoteleostei</taxon>
        <taxon>Acanthomorphata</taxon>
        <taxon>Ovalentaria</taxon>
        <taxon>Atherinomorphae</taxon>
        <taxon>Cyprinodontiformes</taxon>
        <taxon>Goodeidae</taxon>
        <taxon>Goodea</taxon>
    </lineage>
</organism>
<reference evidence="1 2" key="1">
    <citation type="submission" date="2021-06" db="EMBL/GenBank/DDBJ databases">
        <authorList>
            <person name="Palmer J.M."/>
        </authorList>
    </citation>
    <scope>NUCLEOTIDE SEQUENCE [LARGE SCALE GENOMIC DNA]</scope>
    <source>
        <strain evidence="1 2">GA_2019</strain>
        <tissue evidence="1">Muscle</tissue>
    </source>
</reference>
<evidence type="ECO:0000313" key="1">
    <source>
        <dbReference type="EMBL" id="MEQ2160390.1"/>
    </source>
</evidence>
<protein>
    <submittedName>
        <fullName evidence="1">Uncharacterized protein</fullName>
    </submittedName>
</protein>
<keyword evidence="2" id="KW-1185">Reference proteome</keyword>
<gene>
    <name evidence="1" type="ORF">GOODEAATRI_033307</name>
</gene>
<comment type="caution">
    <text evidence="1">The sequence shown here is derived from an EMBL/GenBank/DDBJ whole genome shotgun (WGS) entry which is preliminary data.</text>
</comment>
<name>A0ABV0MMS2_9TELE</name>